<organism evidence="2 3">
    <name type="scientific">Crassaminicella indica</name>
    <dbReference type="NCBI Taxonomy" id="2855394"/>
    <lineage>
        <taxon>Bacteria</taxon>
        <taxon>Bacillati</taxon>
        <taxon>Bacillota</taxon>
        <taxon>Clostridia</taxon>
        <taxon>Eubacteriales</taxon>
        <taxon>Clostridiaceae</taxon>
        <taxon>Crassaminicella</taxon>
    </lineage>
</organism>
<proteinExistence type="predicted"/>
<accession>A0ABX8RG03</accession>
<evidence type="ECO:0000313" key="3">
    <source>
        <dbReference type="Proteomes" id="UP000886818"/>
    </source>
</evidence>
<feature type="transmembrane region" description="Helical" evidence="1">
    <location>
        <begin position="65"/>
        <end position="83"/>
    </location>
</feature>
<evidence type="ECO:0000313" key="2">
    <source>
        <dbReference type="EMBL" id="QXM05871.1"/>
    </source>
</evidence>
<evidence type="ECO:0000256" key="1">
    <source>
        <dbReference type="SAM" id="Phobius"/>
    </source>
</evidence>
<keyword evidence="1" id="KW-1133">Transmembrane helix</keyword>
<keyword evidence="1" id="KW-0472">Membrane</keyword>
<name>A0ABX8RG03_9CLOT</name>
<reference evidence="2" key="1">
    <citation type="submission" date="2021-07" db="EMBL/GenBank/DDBJ databases">
        <title>Complete genome sequence of Crassaminicella sp. 143-21, isolated from a deep-sea hydrothermal vent.</title>
        <authorList>
            <person name="Li X."/>
        </authorList>
    </citation>
    <scope>NUCLEOTIDE SEQUENCE</scope>
    <source>
        <strain evidence="2">143-21</strain>
    </source>
</reference>
<dbReference type="RefSeq" id="WP_218282569.1">
    <property type="nucleotide sequence ID" value="NZ_CP078093.1"/>
</dbReference>
<protein>
    <submittedName>
        <fullName evidence="2">Uncharacterized protein</fullName>
    </submittedName>
</protein>
<keyword evidence="3" id="KW-1185">Reference proteome</keyword>
<dbReference type="Proteomes" id="UP000886818">
    <property type="component" value="Chromosome"/>
</dbReference>
<keyword evidence="1" id="KW-0812">Transmembrane</keyword>
<gene>
    <name evidence="2" type="ORF">KVH43_10975</name>
</gene>
<dbReference type="EMBL" id="CP078093">
    <property type="protein sequence ID" value="QXM05871.1"/>
    <property type="molecule type" value="Genomic_DNA"/>
</dbReference>
<sequence>MDMVLRIRCFEYCVIVVIIQNHLKGGMILRKRHRCIWRRIEKRFIGLMLLIIGMVIIAIKVLPVSVWIILLGVSMIYIGYKLFCSY</sequence>